<evidence type="ECO:0000313" key="2">
    <source>
        <dbReference type="Proteomes" id="UP000580910"/>
    </source>
</evidence>
<name>A0A7W3P7V9_9ACTN</name>
<organism evidence="1 2">
    <name type="scientific">Nocardioides ginsengisegetis</name>
    <dbReference type="NCBI Taxonomy" id="661491"/>
    <lineage>
        <taxon>Bacteria</taxon>
        <taxon>Bacillati</taxon>
        <taxon>Actinomycetota</taxon>
        <taxon>Actinomycetes</taxon>
        <taxon>Propionibacteriales</taxon>
        <taxon>Nocardioidaceae</taxon>
        <taxon>Nocardioides</taxon>
    </lineage>
</organism>
<sequence>MDRSFTPSTFHPRRPGIYAPLRIDACGRAGPTPEAVRWSRWRRTSSGFYLPADLELIQPEQRIVEAAAVLPEYGGVTGWAALRWLGATWFDGGAGRDDVHLAIGPCNVRAQKGIHPCEEKLAPEDLTELDGLRITSAVRSTCYEMRYAATLRLAVVVLEMAAYHDVVSIEEVRAYARSLASWTGVPQLRAALALAEENSWSPMETLMRLVWILDACRPRPLCNVPVFDLAGRHLGTPDLLDPVAGVYGEYDGHVHLVEDRRAPDLDRLELFRSVGLEGAVMVAADRRDPSQFVRRLLGAYRRARNLPEGARRWTLEPPGWWIDTTTVAARRALIGRDRRLLAHRNRLRGPLAG</sequence>
<gene>
    <name evidence="1" type="ORF">FB382_000085</name>
</gene>
<keyword evidence="2" id="KW-1185">Reference proteome</keyword>
<accession>A0A7W3P7V9</accession>
<dbReference type="AlphaFoldDB" id="A0A7W3P7V9"/>
<comment type="caution">
    <text evidence="1">The sequence shown here is derived from an EMBL/GenBank/DDBJ whole genome shotgun (WGS) entry which is preliminary data.</text>
</comment>
<dbReference type="EMBL" id="JACGXA010000001">
    <property type="protein sequence ID" value="MBA8801794.1"/>
    <property type="molecule type" value="Genomic_DNA"/>
</dbReference>
<protein>
    <submittedName>
        <fullName evidence="1">Uncharacterized protein</fullName>
    </submittedName>
</protein>
<dbReference type="Proteomes" id="UP000580910">
    <property type="component" value="Unassembled WGS sequence"/>
</dbReference>
<dbReference type="RefSeq" id="WP_182535827.1">
    <property type="nucleotide sequence ID" value="NZ_JACGXA010000001.1"/>
</dbReference>
<proteinExistence type="predicted"/>
<evidence type="ECO:0000313" key="1">
    <source>
        <dbReference type="EMBL" id="MBA8801794.1"/>
    </source>
</evidence>
<reference evidence="1 2" key="1">
    <citation type="submission" date="2020-07" db="EMBL/GenBank/DDBJ databases">
        <title>Sequencing the genomes of 1000 actinobacteria strains.</title>
        <authorList>
            <person name="Klenk H.-P."/>
        </authorList>
    </citation>
    <scope>NUCLEOTIDE SEQUENCE [LARGE SCALE GENOMIC DNA]</scope>
    <source>
        <strain evidence="1 2">DSM 21349</strain>
    </source>
</reference>